<dbReference type="Gene3D" id="3.40.50.12580">
    <property type="match status" value="1"/>
</dbReference>
<dbReference type="GO" id="GO:0019350">
    <property type="term" value="P:teichoic acid biosynthetic process"/>
    <property type="evidence" value="ECO:0007669"/>
    <property type="project" value="UniProtKB-KW"/>
</dbReference>
<dbReference type="Pfam" id="PF04464">
    <property type="entry name" value="Glyphos_transf"/>
    <property type="match status" value="1"/>
</dbReference>
<dbReference type="PANTHER" id="PTHR22916">
    <property type="entry name" value="GLYCOSYLTRANSFERASE"/>
    <property type="match status" value="1"/>
</dbReference>
<evidence type="ECO:0000256" key="1">
    <source>
        <dbReference type="ARBA" id="ARBA00004202"/>
    </source>
</evidence>
<keyword evidence="5" id="KW-0777">Teichoic acid biosynthesis</keyword>
<evidence type="ECO:0000256" key="6">
    <source>
        <dbReference type="ARBA" id="ARBA00023136"/>
    </source>
</evidence>
<dbReference type="InterPro" id="IPR007554">
    <property type="entry name" value="Glycerophosphate_synth"/>
</dbReference>
<dbReference type="SUPFAM" id="SSF53448">
    <property type="entry name" value="Nucleotide-diphospho-sugar transferases"/>
    <property type="match status" value="1"/>
</dbReference>
<evidence type="ECO:0000313" key="9">
    <source>
        <dbReference type="EMBL" id="AYL36372.1"/>
    </source>
</evidence>
<protein>
    <submittedName>
        <fullName evidence="9">Glycosyl transferase</fullName>
    </submittedName>
</protein>
<accession>A0A494UM49</accession>
<dbReference type="InterPro" id="IPR029044">
    <property type="entry name" value="Nucleotide-diphossugar_trans"/>
</dbReference>
<evidence type="ECO:0000313" key="10">
    <source>
        <dbReference type="Proteomes" id="UP000282170"/>
    </source>
</evidence>
<feature type="domain" description="Glycosyltransferase 2-like" evidence="8">
    <location>
        <begin position="50"/>
        <end position="217"/>
    </location>
</feature>
<dbReference type="Pfam" id="PF00535">
    <property type="entry name" value="Glycos_transf_2"/>
    <property type="match status" value="1"/>
</dbReference>
<evidence type="ECO:0000256" key="4">
    <source>
        <dbReference type="ARBA" id="ARBA00022679"/>
    </source>
</evidence>
<dbReference type="EMBL" id="CP023407">
    <property type="protein sequence ID" value="AYL36372.1"/>
    <property type="molecule type" value="Genomic_DNA"/>
</dbReference>
<keyword evidence="3" id="KW-1003">Cell membrane</keyword>
<gene>
    <name evidence="9" type="ORF">CNQ36_13580</name>
</gene>
<evidence type="ECO:0000256" key="7">
    <source>
        <dbReference type="SAM" id="MobiDB-lite"/>
    </source>
</evidence>
<dbReference type="FunFam" id="3.90.550.10:FF:000196">
    <property type="entry name" value="Glycosyl transferase"/>
    <property type="match status" value="1"/>
</dbReference>
<evidence type="ECO:0000256" key="5">
    <source>
        <dbReference type="ARBA" id="ARBA00022944"/>
    </source>
</evidence>
<dbReference type="InterPro" id="IPR043148">
    <property type="entry name" value="TagF_C"/>
</dbReference>
<evidence type="ECO:0000256" key="3">
    <source>
        <dbReference type="ARBA" id="ARBA00022475"/>
    </source>
</evidence>
<reference evidence="9 10" key="1">
    <citation type="submission" date="2017-09" db="EMBL/GenBank/DDBJ databases">
        <authorList>
            <person name="Zhang H."/>
            <person name="Hu S."/>
            <person name="Xu J."/>
            <person name="He Z."/>
        </authorList>
    </citation>
    <scope>NUCLEOTIDE SEQUENCE [LARGE SCALE GENOMIC DNA]</scope>
    <source>
        <strain evidence="9 10">TXX3120</strain>
    </source>
</reference>
<comment type="similarity">
    <text evidence="2">Belongs to the CDP-glycerol glycerophosphotransferase family.</text>
</comment>
<dbReference type="GO" id="GO:0005886">
    <property type="term" value="C:plasma membrane"/>
    <property type="evidence" value="ECO:0007669"/>
    <property type="project" value="UniProtKB-SubCell"/>
</dbReference>
<evidence type="ECO:0000259" key="8">
    <source>
        <dbReference type="Pfam" id="PF00535"/>
    </source>
</evidence>
<dbReference type="PANTHER" id="PTHR22916:SF3">
    <property type="entry name" value="UDP-GLCNAC:BETAGAL BETA-1,3-N-ACETYLGLUCOSAMINYLTRANSFERASE-LIKE PROTEIN 1"/>
    <property type="match status" value="1"/>
</dbReference>
<keyword evidence="4 9" id="KW-0808">Transferase</keyword>
<dbReference type="AlphaFoldDB" id="A0A494UM49"/>
<sequence length="800" mass="88406">MYEGAGPRGSAPSCDGRPPDAAGGVTKSAQGPLPGRTPAPTVGCPLPRFSVIVPAYQVQAYLHECLESVLSQSYPDLELIAVDDCSPDACGEVIDEFAARDPRVRAVHLPHNSGLGGARNAGTERATGDYLVFLDGDDTLTPDALLALADRLKETGEPDVLVYDYARTYWSGRSVRNRAAAELTERGPAPFRLTDRPGLLNVLMVAWNKAYRREFVRRAGFAFPPGYYEDTPWTYPVLMTAESIATLDRVCVHYRQRRTGGILHTTSDRHFDVFDQYDRVFAFLDERPALECWRPVLFRRMVDHLVTVYGRRDRLPRGSRAAFLRRARAHYRRHRTPGASVSARTRVHHTLTRFGLHRTYQALRLAAALRRGAARLARRLLRVLGRTALRLHYRFQRLLPLRDDRTVFTVHGHHGHGGDPGALESALRALAPHMRTAWVVRPEHRGTVPPGVRALVPGSAAHWTALARSAYLVTDADAVPGLVKREGQVLVQTRRGTPLGHEGLDLLERPAAAGGTDFARFLRGVDQWDHVVSADRHSTLTWERVCPGRYTTLEYGRPRTDRFHTATAADVARLRESLGIPEGSVALLYAPAHRDYRRTQRPTLDLERVVRRLGPGFVVLSLAPRPCAGPLEAASDRVLDVSGHPDPVALCLASDALVTDYSSLMFDYAGLDRPVVLYVDDWEAYEAARGAYFDPRALPPGAVAGDEDELIDIFATGHWCGARSTRLRTEFRARFCPHDDGRAAERVVRRVWLGETALPPVVPPDERRPVPSAAAASGPSSLTTVPPQQPAGLLTVTDHG</sequence>
<name>A0A494UM49_9ACTN</name>
<dbReference type="CDD" id="cd00761">
    <property type="entry name" value="Glyco_tranf_GTA_type"/>
    <property type="match status" value="1"/>
</dbReference>
<proteinExistence type="inferred from homology"/>
<dbReference type="InterPro" id="IPR001173">
    <property type="entry name" value="Glyco_trans_2-like"/>
</dbReference>
<dbReference type="Proteomes" id="UP000282170">
    <property type="component" value="Chromosome"/>
</dbReference>
<evidence type="ECO:0000256" key="2">
    <source>
        <dbReference type="ARBA" id="ARBA00010488"/>
    </source>
</evidence>
<keyword evidence="10" id="KW-1185">Reference proteome</keyword>
<dbReference type="GO" id="GO:0016758">
    <property type="term" value="F:hexosyltransferase activity"/>
    <property type="evidence" value="ECO:0007669"/>
    <property type="project" value="UniProtKB-ARBA"/>
</dbReference>
<feature type="region of interest" description="Disordered" evidence="7">
    <location>
        <begin position="1"/>
        <end position="39"/>
    </location>
</feature>
<dbReference type="GO" id="GO:0047355">
    <property type="term" value="F:CDP-glycerol glycerophosphotransferase activity"/>
    <property type="evidence" value="ECO:0007669"/>
    <property type="project" value="InterPro"/>
</dbReference>
<feature type="region of interest" description="Disordered" evidence="7">
    <location>
        <begin position="760"/>
        <end position="800"/>
    </location>
</feature>
<feature type="compositionally biased region" description="Low complexity" evidence="7">
    <location>
        <begin position="770"/>
        <end position="781"/>
    </location>
</feature>
<organism evidence="9 10">
    <name type="scientific">Streptomyces fungicidicus</name>
    <dbReference type="NCBI Taxonomy" id="68203"/>
    <lineage>
        <taxon>Bacteria</taxon>
        <taxon>Bacillati</taxon>
        <taxon>Actinomycetota</taxon>
        <taxon>Actinomycetes</taxon>
        <taxon>Kitasatosporales</taxon>
        <taxon>Streptomycetaceae</taxon>
        <taxon>Streptomyces</taxon>
    </lineage>
</organism>
<comment type="subcellular location">
    <subcellularLocation>
        <location evidence="1">Cell membrane</location>
        <topology evidence="1">Peripheral membrane protein</topology>
    </subcellularLocation>
</comment>
<dbReference type="Gene3D" id="3.40.50.11820">
    <property type="match status" value="1"/>
</dbReference>
<dbReference type="InterPro" id="IPR043149">
    <property type="entry name" value="TagF_N"/>
</dbReference>
<dbReference type="SUPFAM" id="SSF53756">
    <property type="entry name" value="UDP-Glycosyltransferase/glycogen phosphorylase"/>
    <property type="match status" value="1"/>
</dbReference>
<dbReference type="Gene3D" id="3.90.550.10">
    <property type="entry name" value="Spore Coat Polysaccharide Biosynthesis Protein SpsA, Chain A"/>
    <property type="match status" value="1"/>
</dbReference>
<dbReference type="KEGG" id="sfug:CNQ36_13580"/>
<keyword evidence="6" id="KW-0472">Membrane</keyword>